<sequence length="111" mass="12112">MPRRGTAAKSTTKRPSSERTSPKRRKAGPRKARPTDPVPKAVLEFCANAHGSEVAGVRCKEEPEETGGACLVVRGRRCPWFEEAVLPDHVVPESVRVAYWASRHQPGAGDP</sequence>
<protein>
    <submittedName>
        <fullName evidence="2">Uncharacterized protein</fullName>
    </submittedName>
</protein>
<evidence type="ECO:0000256" key="1">
    <source>
        <dbReference type="SAM" id="MobiDB-lite"/>
    </source>
</evidence>
<keyword evidence="3" id="KW-1185">Reference proteome</keyword>
<evidence type="ECO:0000313" key="3">
    <source>
        <dbReference type="Proteomes" id="UP000503399"/>
    </source>
</evidence>
<organism evidence="2 3">
    <name type="scientific">Candidatus Hydrogenisulfobacillus filiaventi</name>
    <dbReference type="NCBI Taxonomy" id="2707344"/>
    <lineage>
        <taxon>Bacteria</taxon>
        <taxon>Bacillati</taxon>
        <taxon>Bacillota</taxon>
        <taxon>Clostridia</taxon>
        <taxon>Eubacteriales</taxon>
        <taxon>Clostridiales Family XVII. Incertae Sedis</taxon>
        <taxon>Candidatus Hydrogenisulfobacillus</taxon>
    </lineage>
</organism>
<accession>A0A6F8ZHZ0</accession>
<dbReference type="Proteomes" id="UP000503399">
    <property type="component" value="Chromosome"/>
</dbReference>
<name>A0A6F8ZHZ0_9FIRM</name>
<gene>
    <name evidence="2" type="ORF">R50_2002</name>
</gene>
<feature type="compositionally biased region" description="Basic residues" evidence="1">
    <location>
        <begin position="22"/>
        <end position="32"/>
    </location>
</feature>
<dbReference type="AlphaFoldDB" id="A0A6F8ZHZ0"/>
<evidence type="ECO:0000313" key="2">
    <source>
        <dbReference type="EMBL" id="CAB1129499.1"/>
    </source>
</evidence>
<dbReference type="KEGG" id="hfv:R50_2002"/>
<feature type="region of interest" description="Disordered" evidence="1">
    <location>
        <begin position="1"/>
        <end position="39"/>
    </location>
</feature>
<dbReference type="EMBL" id="LR778114">
    <property type="protein sequence ID" value="CAB1129499.1"/>
    <property type="molecule type" value="Genomic_DNA"/>
</dbReference>
<proteinExistence type="predicted"/>
<reference evidence="2 3" key="1">
    <citation type="submission" date="2020-02" db="EMBL/GenBank/DDBJ databases">
        <authorList>
            <person name="Hogendoorn C."/>
        </authorList>
    </citation>
    <scope>NUCLEOTIDE SEQUENCE [LARGE SCALE GENOMIC DNA]</scope>
    <source>
        <strain evidence="2">R501</strain>
    </source>
</reference>